<organism evidence="2 3">
    <name type="scientific">Coniosporium apollinis (strain CBS 100218)</name>
    <name type="common">Rock-inhabiting black yeast</name>
    <dbReference type="NCBI Taxonomy" id="1168221"/>
    <lineage>
        <taxon>Eukaryota</taxon>
        <taxon>Fungi</taxon>
        <taxon>Dikarya</taxon>
        <taxon>Ascomycota</taxon>
        <taxon>Pezizomycotina</taxon>
        <taxon>Dothideomycetes</taxon>
        <taxon>Dothideomycetes incertae sedis</taxon>
        <taxon>Coniosporium</taxon>
    </lineage>
</organism>
<name>R7Z021_CONA1</name>
<dbReference type="Pfam" id="PF24864">
    <property type="entry name" value="DUF7730"/>
    <property type="match status" value="1"/>
</dbReference>
<reference evidence="3" key="1">
    <citation type="submission" date="2012-06" db="EMBL/GenBank/DDBJ databases">
        <title>The genome sequence of Coniosporium apollinis CBS 100218.</title>
        <authorList>
            <consortium name="The Broad Institute Genome Sequencing Platform"/>
            <person name="Cuomo C."/>
            <person name="Gorbushina A."/>
            <person name="Noack S."/>
            <person name="Walker B."/>
            <person name="Young S.K."/>
            <person name="Zeng Q."/>
            <person name="Gargeya S."/>
            <person name="Fitzgerald M."/>
            <person name="Haas B."/>
            <person name="Abouelleil A."/>
            <person name="Alvarado L."/>
            <person name="Arachchi H.M."/>
            <person name="Berlin A.M."/>
            <person name="Chapman S.B."/>
            <person name="Goldberg J."/>
            <person name="Griggs A."/>
            <person name="Gujja S."/>
            <person name="Hansen M."/>
            <person name="Howarth C."/>
            <person name="Imamovic A."/>
            <person name="Larimer J."/>
            <person name="McCowan C."/>
            <person name="Montmayeur A."/>
            <person name="Murphy C."/>
            <person name="Neiman D."/>
            <person name="Pearson M."/>
            <person name="Priest M."/>
            <person name="Roberts A."/>
            <person name="Saif S."/>
            <person name="Shea T."/>
            <person name="Sisk P."/>
            <person name="Sykes S."/>
            <person name="Wortman J."/>
            <person name="Nusbaum C."/>
            <person name="Birren B."/>
        </authorList>
    </citation>
    <scope>NUCLEOTIDE SEQUENCE [LARGE SCALE GENOMIC DNA]</scope>
    <source>
        <strain evidence="3">CBS 100218</strain>
    </source>
</reference>
<dbReference type="EMBL" id="JH767588">
    <property type="protein sequence ID" value="EON67540.1"/>
    <property type="molecule type" value="Genomic_DNA"/>
</dbReference>
<sequence>MSAGSSNKRFKAKDFLWCIPLSVICCPCLCGVLMRDACIDDYKSDGTASDKAELDHQETCRTQPPRPVPLIRRRAISSTPGRWSRRRIDGQAQSMLLSKLPQEIRQMIWTLVLGERFLHIVQWPKQLTHKTCSEARWGRGSSLKCPLASYSVYHDNFLPLLQTCRQVYYEAIDILYTRNTFDIRRVDTFISLHESIIPQRSNSIRYLNLRWHFERNFFATLRPWFKQIRHDRSRWEEGCAALKNMTGLWDLVLSLHVNWAKKDAKSAVKLLEPLKKVTVRNLFEVIVSWPATANEAEVRFLSEKLPFRLVRDEGMAMPHWWKEHKD</sequence>
<dbReference type="OrthoDB" id="4757095at2759"/>
<dbReference type="RefSeq" id="XP_007782857.1">
    <property type="nucleotide sequence ID" value="XM_007784667.1"/>
</dbReference>
<dbReference type="PANTHER" id="PTHR38790">
    <property type="entry name" value="2EXR DOMAIN-CONTAINING PROTEIN-RELATED"/>
    <property type="match status" value="1"/>
</dbReference>
<dbReference type="InterPro" id="IPR056632">
    <property type="entry name" value="DUF7730"/>
</dbReference>
<dbReference type="PANTHER" id="PTHR38790:SF9">
    <property type="entry name" value="F-BOX DOMAIN-CONTAINING PROTEIN"/>
    <property type="match status" value="1"/>
</dbReference>
<dbReference type="AlphaFoldDB" id="R7Z021"/>
<dbReference type="eggNOG" id="ENOG502SSV2">
    <property type="taxonomic scope" value="Eukaryota"/>
</dbReference>
<dbReference type="GeneID" id="19904219"/>
<keyword evidence="3" id="KW-1185">Reference proteome</keyword>
<feature type="domain" description="DUF7730" evidence="1">
    <location>
        <begin position="91"/>
        <end position="299"/>
    </location>
</feature>
<proteinExistence type="predicted"/>
<accession>R7Z021</accession>
<gene>
    <name evidence="2" type="ORF">W97_06908</name>
</gene>
<dbReference type="OMA" id="KEVWRII"/>
<dbReference type="STRING" id="1168221.R7Z021"/>
<evidence type="ECO:0000313" key="2">
    <source>
        <dbReference type="EMBL" id="EON67540.1"/>
    </source>
</evidence>
<dbReference type="HOGENOM" id="CLU_075337_0_0_1"/>
<protein>
    <recommendedName>
        <fullName evidence="1">DUF7730 domain-containing protein</fullName>
    </recommendedName>
</protein>
<dbReference type="Proteomes" id="UP000016924">
    <property type="component" value="Unassembled WGS sequence"/>
</dbReference>
<evidence type="ECO:0000259" key="1">
    <source>
        <dbReference type="Pfam" id="PF24864"/>
    </source>
</evidence>
<evidence type="ECO:0000313" key="3">
    <source>
        <dbReference type="Proteomes" id="UP000016924"/>
    </source>
</evidence>